<keyword evidence="2" id="KW-0238">DNA-binding</keyword>
<dbReference type="GO" id="GO:0003677">
    <property type="term" value="F:DNA binding"/>
    <property type="evidence" value="ECO:0007669"/>
    <property type="project" value="UniProtKB-KW"/>
</dbReference>
<accession>A0ABS5E2Y3</accession>
<reference evidence="2 3" key="1">
    <citation type="submission" date="2021-04" db="EMBL/GenBank/DDBJ databases">
        <title>The genome sequence of type strain Ideonella paludis KCTC 32238.</title>
        <authorList>
            <person name="Liu Y."/>
        </authorList>
    </citation>
    <scope>NUCLEOTIDE SEQUENCE [LARGE SCALE GENOMIC DNA]</scope>
    <source>
        <strain evidence="2 3">KCTC 32238</strain>
    </source>
</reference>
<dbReference type="InterPro" id="IPR018640">
    <property type="entry name" value="DUF2063"/>
</dbReference>
<comment type="caution">
    <text evidence="2">The sequence shown here is derived from an EMBL/GenBank/DDBJ whole genome shotgun (WGS) entry which is preliminary data.</text>
</comment>
<organism evidence="2 3">
    <name type="scientific">Ideonella paludis</name>
    <dbReference type="NCBI Taxonomy" id="1233411"/>
    <lineage>
        <taxon>Bacteria</taxon>
        <taxon>Pseudomonadati</taxon>
        <taxon>Pseudomonadota</taxon>
        <taxon>Betaproteobacteria</taxon>
        <taxon>Burkholderiales</taxon>
        <taxon>Sphaerotilaceae</taxon>
        <taxon>Ideonella</taxon>
    </lineage>
</organism>
<evidence type="ECO:0000259" key="1">
    <source>
        <dbReference type="Pfam" id="PF09836"/>
    </source>
</evidence>
<proteinExistence type="predicted"/>
<sequence>MSESQSLLRGDSAVAAEALAQMTFLNSVLGRQMPHHLPTGMAALLGPRAQAQALSGLRAYRANGLAVAHRALMSAYPTVTAMIGEDAMQVLARDLWWQSPPTVGDLGRWGAGLADWMATFEPLAEFPWLPDCARLDWAVHGAATLADVPPGAADLHLLAEVDPDALSLDLVAGLMQIHSPWPLAALREAHQAAHPDAEAVAQLLSPAYCHAGVTLLWRQGWQIRVSEVTQAEAQFMQGLAEGHSLAQALGGVQDTDFDFQSWLMRALGEAWLSRARRL</sequence>
<evidence type="ECO:0000313" key="3">
    <source>
        <dbReference type="Proteomes" id="UP000672097"/>
    </source>
</evidence>
<dbReference type="Proteomes" id="UP000672097">
    <property type="component" value="Unassembled WGS sequence"/>
</dbReference>
<feature type="domain" description="Putative DNA-binding" evidence="1">
    <location>
        <begin position="42"/>
        <end position="117"/>
    </location>
</feature>
<evidence type="ECO:0000313" key="2">
    <source>
        <dbReference type="EMBL" id="MBQ0937664.1"/>
    </source>
</evidence>
<gene>
    <name evidence="2" type="ORF">KAK11_20235</name>
</gene>
<dbReference type="EMBL" id="JAGQDG010000009">
    <property type="protein sequence ID" value="MBQ0937664.1"/>
    <property type="molecule type" value="Genomic_DNA"/>
</dbReference>
<keyword evidence="3" id="KW-1185">Reference proteome</keyword>
<protein>
    <submittedName>
        <fullName evidence="2">DNA-binding domain-containing protein</fullName>
    </submittedName>
</protein>
<name>A0ABS5E2Y3_9BURK</name>
<dbReference type="RefSeq" id="WP_210811302.1">
    <property type="nucleotide sequence ID" value="NZ_JAGQDG010000009.1"/>
</dbReference>
<dbReference type="Pfam" id="PF09836">
    <property type="entry name" value="DUF2063"/>
    <property type="match status" value="1"/>
</dbReference>